<name>A0ABY5HEA0_9GAMM</name>
<feature type="domain" description="SsuA/THI5-like" evidence="2">
    <location>
        <begin position="38"/>
        <end position="249"/>
    </location>
</feature>
<feature type="signal peptide" evidence="1">
    <location>
        <begin position="1"/>
        <end position="23"/>
    </location>
</feature>
<proteinExistence type="predicted"/>
<dbReference type="Gene3D" id="3.40.190.10">
    <property type="entry name" value="Periplasmic binding protein-like II"/>
    <property type="match status" value="2"/>
</dbReference>
<evidence type="ECO:0000259" key="2">
    <source>
        <dbReference type="Pfam" id="PF09084"/>
    </source>
</evidence>
<dbReference type="Proteomes" id="UP001058461">
    <property type="component" value="Chromosome"/>
</dbReference>
<dbReference type="SUPFAM" id="SSF53850">
    <property type="entry name" value="Periplasmic binding protein-like II"/>
    <property type="match status" value="1"/>
</dbReference>
<gene>
    <name evidence="3" type="ORF">KDW95_12560</name>
</gene>
<dbReference type="RefSeq" id="WP_255852159.1">
    <property type="nucleotide sequence ID" value="NZ_CP073347.1"/>
</dbReference>
<evidence type="ECO:0000256" key="1">
    <source>
        <dbReference type="SAM" id="SignalP"/>
    </source>
</evidence>
<dbReference type="Pfam" id="PF09084">
    <property type="entry name" value="NMT1"/>
    <property type="match status" value="1"/>
</dbReference>
<protein>
    <submittedName>
        <fullName evidence="3">ABC transporter substrate-binding protein</fullName>
    </submittedName>
</protein>
<dbReference type="PANTHER" id="PTHR31528:SF15">
    <property type="entry name" value="RIBOFLAVIN-BINDING PROTEIN RIBY"/>
    <property type="match status" value="1"/>
</dbReference>
<reference evidence="3" key="1">
    <citation type="submission" date="2021-04" db="EMBL/GenBank/DDBJ databases">
        <title>Oceanospirillales bacteria with DddD are important DMSP degraders in coastal seawater.</title>
        <authorList>
            <person name="Liu J."/>
        </authorList>
    </citation>
    <scope>NUCLEOTIDE SEQUENCE</scope>
    <source>
        <strain evidence="3">D13-1</strain>
    </source>
</reference>
<organism evidence="3 4">
    <name type="scientific">Marinobacterium rhizophilum</name>
    <dbReference type="NCBI Taxonomy" id="420402"/>
    <lineage>
        <taxon>Bacteria</taxon>
        <taxon>Pseudomonadati</taxon>
        <taxon>Pseudomonadota</taxon>
        <taxon>Gammaproteobacteria</taxon>
        <taxon>Oceanospirillales</taxon>
        <taxon>Oceanospirillaceae</taxon>
        <taxon>Marinobacterium</taxon>
    </lineage>
</organism>
<evidence type="ECO:0000313" key="3">
    <source>
        <dbReference type="EMBL" id="UTW10147.1"/>
    </source>
</evidence>
<keyword evidence="1" id="KW-0732">Signal</keyword>
<feature type="chain" id="PRO_5046919003" evidence="1">
    <location>
        <begin position="24"/>
        <end position="325"/>
    </location>
</feature>
<dbReference type="InterPro" id="IPR027939">
    <property type="entry name" value="NMT1/THI5"/>
</dbReference>
<dbReference type="EMBL" id="CP073347">
    <property type="protein sequence ID" value="UTW10147.1"/>
    <property type="molecule type" value="Genomic_DNA"/>
</dbReference>
<dbReference type="PANTHER" id="PTHR31528">
    <property type="entry name" value="4-AMINO-5-HYDROXYMETHYL-2-METHYLPYRIMIDINE PHOSPHATE SYNTHASE THI11-RELATED"/>
    <property type="match status" value="1"/>
</dbReference>
<dbReference type="InterPro" id="IPR015168">
    <property type="entry name" value="SsuA/THI5"/>
</dbReference>
<keyword evidence="4" id="KW-1185">Reference proteome</keyword>
<sequence>MIKTLKTAAIVIAATLAMQSANAAEKMTYLFPAPDTLPAFAPFQIAKHKGYYADEGLDVRFQIGKGGADVAKQVAVGNADMGGGIGDTPIVTRANGLKVKGVALLGGQALTQIAVRRDAGIETAADLRDRAIGVLSFKDTTYYNLLAVLASAGLSKNDASVQALGPGGIIKLMISGDIQAMSGVPEWVAAVQAAGIEVDVWNINDIFPAIAQAMFASDATIARRPEAVQGFVNATLKAVREIQASPAQAASDYIAAVPSHQGKEAQITDILTRYTQLVYPTQAPLQLGQFDEARLKTVQDFYLHNDIVRTAVPIADTFTNQFVSN</sequence>
<evidence type="ECO:0000313" key="4">
    <source>
        <dbReference type="Proteomes" id="UP001058461"/>
    </source>
</evidence>
<accession>A0ABY5HEA0</accession>